<dbReference type="PROSITE" id="PS51257">
    <property type="entry name" value="PROKAR_LIPOPROTEIN"/>
    <property type="match status" value="1"/>
</dbReference>
<evidence type="ECO:0000313" key="2">
    <source>
        <dbReference type="Proteomes" id="UP000755551"/>
    </source>
</evidence>
<proteinExistence type="predicted"/>
<reference evidence="1 2" key="1">
    <citation type="submission" date="2021-06" db="EMBL/GenBank/DDBJ databases">
        <title>Bacterium isolated from marine sediment.</title>
        <authorList>
            <person name="Zhu K.-L."/>
            <person name="Du Z.-J."/>
            <person name="Liang Q.-Y."/>
        </authorList>
    </citation>
    <scope>NUCLEOTIDE SEQUENCE [LARGE SCALE GENOMIC DNA]</scope>
    <source>
        <strain evidence="1 2">A346</strain>
    </source>
</reference>
<accession>A0ABS6M968</accession>
<sequence length="339" mass="38501">MSWKWREWQEWFKHVPVTVLVLPLILAGCKVNDVRPGQGSGYMVRGTLSQEADGYRFAACDVHDGQAVHIGSAALEAAFAQHSLGEGWPVYVEAVARHDADTGLALVEPLVVGGSLGSCDHVLADIELRAVADDGSVVFDLREDRIRVQYRDRLLQLGFKRPEVERMGGERRWRQSMSSGSRRGGHELTFELRKSPCTDDGGTWYALSMSAELNDRFYRGCARLGDLEHWPLRRQYVTDDSVTTRRLSLVLERNGRFRLTEDYLNDQPVLEREGEWRRLTGDRVRFEPEGEDIPPLSFRLAPDGRLSLSRFHPAYGRALDLQPVGPVLRLSSGELDWWR</sequence>
<dbReference type="EMBL" id="JAHQZT010000005">
    <property type="protein sequence ID" value="MBV0932829.1"/>
    <property type="molecule type" value="Genomic_DNA"/>
</dbReference>
<evidence type="ECO:0000313" key="1">
    <source>
        <dbReference type="EMBL" id="MBV0932829.1"/>
    </source>
</evidence>
<evidence type="ECO:0008006" key="3">
    <source>
        <dbReference type="Google" id="ProtNLM"/>
    </source>
</evidence>
<comment type="caution">
    <text evidence="1">The sequence shown here is derived from an EMBL/GenBank/DDBJ whole genome shotgun (WGS) entry which is preliminary data.</text>
</comment>
<dbReference type="RefSeq" id="WP_217334249.1">
    <property type="nucleotide sequence ID" value="NZ_JAHQZT010000005.1"/>
</dbReference>
<protein>
    <recommendedName>
        <fullName evidence="3">Lipoprotein</fullName>
    </recommendedName>
</protein>
<dbReference type="Proteomes" id="UP000755551">
    <property type="component" value="Unassembled WGS sequence"/>
</dbReference>
<gene>
    <name evidence="1" type="ORF">KTN04_05700</name>
</gene>
<organism evidence="1 2">
    <name type="scientific">Marinobacterium weihaiense</name>
    <dbReference type="NCBI Taxonomy" id="2851016"/>
    <lineage>
        <taxon>Bacteria</taxon>
        <taxon>Pseudomonadati</taxon>
        <taxon>Pseudomonadota</taxon>
        <taxon>Gammaproteobacteria</taxon>
        <taxon>Oceanospirillales</taxon>
        <taxon>Oceanospirillaceae</taxon>
        <taxon>Marinobacterium</taxon>
    </lineage>
</organism>
<name>A0ABS6M968_9GAMM</name>
<keyword evidence="2" id="KW-1185">Reference proteome</keyword>